<reference evidence="1" key="2">
    <citation type="submission" date="2021-08" db="EMBL/GenBank/DDBJ databases">
        <authorList>
            <person name="Tani A."/>
            <person name="Ola A."/>
            <person name="Ogura Y."/>
            <person name="Katsura K."/>
            <person name="Hayashi T."/>
        </authorList>
    </citation>
    <scope>NUCLEOTIDE SEQUENCE</scope>
    <source>
        <strain evidence="1">LMG 23639</strain>
    </source>
</reference>
<proteinExistence type="predicted"/>
<keyword evidence="2" id="KW-1185">Reference proteome</keyword>
<accession>A0ABQ4SZC2</accession>
<protein>
    <submittedName>
        <fullName evidence="1">Uncharacterized protein</fullName>
    </submittedName>
</protein>
<dbReference type="EMBL" id="BPQR01000056">
    <property type="protein sequence ID" value="GJE07828.1"/>
    <property type="molecule type" value="Genomic_DNA"/>
</dbReference>
<organism evidence="1 2">
    <name type="scientific">Methylobacterium jeotgali</name>
    <dbReference type="NCBI Taxonomy" id="381630"/>
    <lineage>
        <taxon>Bacteria</taxon>
        <taxon>Pseudomonadati</taxon>
        <taxon>Pseudomonadota</taxon>
        <taxon>Alphaproteobacteria</taxon>
        <taxon>Hyphomicrobiales</taxon>
        <taxon>Methylobacteriaceae</taxon>
        <taxon>Methylobacterium</taxon>
    </lineage>
</organism>
<dbReference type="Proteomes" id="UP001055102">
    <property type="component" value="Unassembled WGS sequence"/>
</dbReference>
<evidence type="ECO:0000313" key="2">
    <source>
        <dbReference type="Proteomes" id="UP001055102"/>
    </source>
</evidence>
<gene>
    <name evidence="1" type="ORF">AOPFMNJM_3160</name>
</gene>
<name>A0ABQ4SZC2_9HYPH</name>
<comment type="caution">
    <text evidence="1">The sequence shown here is derived from an EMBL/GenBank/DDBJ whole genome shotgun (WGS) entry which is preliminary data.</text>
</comment>
<sequence>MSSLRAMIEHVSGMAEAMFDPDDILAPHYYAENGKGQITLVAVLASGRDLDRMRADIALRFKLERYRRWVFFSEAWAVEYDAGAKSVEPSKHPERMEVIQFQALDIATDRALRARRQILRLGEDVKLMPLHFGGPRAVDVPAATEVAERTSA</sequence>
<evidence type="ECO:0000313" key="1">
    <source>
        <dbReference type="EMBL" id="GJE07828.1"/>
    </source>
</evidence>
<reference evidence="1" key="1">
    <citation type="journal article" date="2021" name="Front. Microbiol.">
        <title>Comprehensive Comparative Genomics and Phenotyping of Methylobacterium Species.</title>
        <authorList>
            <person name="Alessa O."/>
            <person name="Ogura Y."/>
            <person name="Fujitani Y."/>
            <person name="Takami H."/>
            <person name="Hayashi T."/>
            <person name="Sahin N."/>
            <person name="Tani A."/>
        </authorList>
    </citation>
    <scope>NUCLEOTIDE SEQUENCE</scope>
    <source>
        <strain evidence="1">LMG 23639</strain>
    </source>
</reference>